<gene>
    <name evidence="1" type="ORF">ACAOBT_LOCUS12196</name>
</gene>
<keyword evidence="2" id="KW-1185">Reference proteome</keyword>
<name>A0A9P0KKZ4_ACAOB</name>
<dbReference type="OrthoDB" id="6739848at2759"/>
<reference evidence="1" key="1">
    <citation type="submission" date="2022-03" db="EMBL/GenBank/DDBJ databases">
        <authorList>
            <person name="Sayadi A."/>
        </authorList>
    </citation>
    <scope>NUCLEOTIDE SEQUENCE</scope>
</reference>
<accession>A0A9P0KKZ4</accession>
<protein>
    <submittedName>
        <fullName evidence="1">Uncharacterized protein</fullName>
    </submittedName>
</protein>
<organism evidence="1 2">
    <name type="scientific">Acanthoscelides obtectus</name>
    <name type="common">Bean weevil</name>
    <name type="synonym">Bruchus obtectus</name>
    <dbReference type="NCBI Taxonomy" id="200917"/>
    <lineage>
        <taxon>Eukaryota</taxon>
        <taxon>Metazoa</taxon>
        <taxon>Ecdysozoa</taxon>
        <taxon>Arthropoda</taxon>
        <taxon>Hexapoda</taxon>
        <taxon>Insecta</taxon>
        <taxon>Pterygota</taxon>
        <taxon>Neoptera</taxon>
        <taxon>Endopterygota</taxon>
        <taxon>Coleoptera</taxon>
        <taxon>Polyphaga</taxon>
        <taxon>Cucujiformia</taxon>
        <taxon>Chrysomeloidea</taxon>
        <taxon>Chrysomelidae</taxon>
        <taxon>Bruchinae</taxon>
        <taxon>Bruchini</taxon>
        <taxon>Acanthoscelides</taxon>
    </lineage>
</organism>
<sequence>MKRLQFQPKPSALGQWGFNKVAVDKFYSLLGEIYDKYNLRPDRIYNCDETGISWVSKTKSIIIAEKGRKQVGSLSSPERGQTVTVVMQLELTCLPC</sequence>
<dbReference type="AlphaFoldDB" id="A0A9P0KKZ4"/>
<proteinExistence type="predicted"/>
<dbReference type="Proteomes" id="UP001152888">
    <property type="component" value="Unassembled WGS sequence"/>
</dbReference>
<dbReference type="EMBL" id="CAKOFQ010006849">
    <property type="protein sequence ID" value="CAH1976571.1"/>
    <property type="molecule type" value="Genomic_DNA"/>
</dbReference>
<evidence type="ECO:0000313" key="1">
    <source>
        <dbReference type="EMBL" id="CAH1976571.1"/>
    </source>
</evidence>
<comment type="caution">
    <text evidence="1">The sequence shown here is derived from an EMBL/GenBank/DDBJ whole genome shotgun (WGS) entry which is preliminary data.</text>
</comment>
<evidence type="ECO:0000313" key="2">
    <source>
        <dbReference type="Proteomes" id="UP001152888"/>
    </source>
</evidence>